<proteinExistence type="predicted"/>
<dbReference type="GeneID" id="35382507"/>
<accession>A0A2I2L4W3</accession>
<name>A0A2I2L4W3_9VIRU</name>
<keyword evidence="3" id="KW-1185">Reference proteome</keyword>
<feature type="compositionally biased region" description="Polar residues" evidence="1">
    <location>
        <begin position="185"/>
        <end position="203"/>
    </location>
</feature>
<evidence type="ECO:0000313" key="2">
    <source>
        <dbReference type="EMBL" id="SNW62595.1"/>
    </source>
</evidence>
<evidence type="ECO:0000256" key="1">
    <source>
        <dbReference type="SAM" id="MobiDB-lite"/>
    </source>
</evidence>
<feature type="region of interest" description="Disordered" evidence="1">
    <location>
        <begin position="180"/>
        <end position="210"/>
    </location>
</feature>
<protein>
    <submittedName>
        <fullName evidence="2">Uncharacterized protein</fullName>
    </submittedName>
</protein>
<sequence length="210" mass="24609">MNKMERGTDNIKVFTPFSNSFDMSKKGLPINRYIEVIETMYTLSNIYSIIFVKKSVNIRFVLPDDTVAIYYKQANKSEQYTFYTDERMDFDYIFLLDGDDANSLLTPEFISNYERLRYILENGINLYMDRYPEDVTNSNVPLDEVEVEIIDELYEILNQSVSGVLESVYNEYYERKESETPSIDIKSTSYNGMNDNKQSSSRPSRPLVTF</sequence>
<reference evidence="2" key="1">
    <citation type="submission" date="2017-08" db="EMBL/GenBank/DDBJ databases">
        <authorList>
            <consortium name="Urmite Genomes"/>
        </authorList>
    </citation>
    <scope>NUCLEOTIDE SEQUENCE [LARGE SCALE GENOMIC DNA]</scope>
    <source>
        <strain evidence="2">IHUMI-LCC2</strain>
    </source>
</reference>
<evidence type="ECO:0000313" key="3">
    <source>
        <dbReference type="Proteomes" id="UP000236316"/>
    </source>
</evidence>
<dbReference type="KEGG" id="vg:35382507"/>
<dbReference type="Proteomes" id="UP000236316">
    <property type="component" value="Segment"/>
</dbReference>
<dbReference type="RefSeq" id="YP_009448897.1">
    <property type="nucleotide sequence ID" value="NC_036594.1"/>
</dbReference>
<organism evidence="2">
    <name type="scientific">Orpheovirus IHUMI-LCC2</name>
    <dbReference type="NCBI Taxonomy" id="2023057"/>
    <lineage>
        <taxon>Viruses</taxon>
        <taxon>Varidnaviria</taxon>
        <taxon>Bamfordvirae</taxon>
        <taxon>Nucleocytoviricota</taxon>
        <taxon>Megaviricetes</taxon>
        <taxon>Pimascovirales</taxon>
        <taxon>Ocovirineae</taxon>
        <taxon>Orpheoviridae</taxon>
        <taxon>Alphaorpheovirus</taxon>
        <taxon>Alphaorpheovirus massiliense</taxon>
    </lineage>
</organism>
<gene>
    <name evidence="2" type="ORF">ORPV_691</name>
</gene>
<dbReference type="EMBL" id="LT906555">
    <property type="protein sequence ID" value="SNW62595.1"/>
    <property type="molecule type" value="Genomic_DNA"/>
</dbReference>